<dbReference type="EC" id="2.7.4.24" evidence="3 13"/>
<evidence type="ECO:0000256" key="11">
    <source>
        <dbReference type="ARBA" id="ARBA00055071"/>
    </source>
</evidence>
<dbReference type="GO" id="GO:0016791">
    <property type="term" value="F:phosphatase activity"/>
    <property type="evidence" value="ECO:0007669"/>
    <property type="project" value="UniProtKB-ARBA"/>
</dbReference>
<keyword evidence="8 13" id="KW-0067">ATP-binding</keyword>
<dbReference type="InterPro" id="IPR040557">
    <property type="entry name" value="VIP1_N"/>
</dbReference>
<reference evidence="16" key="1">
    <citation type="submission" date="2012-08" db="EMBL/GenBank/DDBJ databases">
        <title>The Genome Sequence of Wuchereria bancrofti.</title>
        <authorList>
            <person name="Nutman T.B."/>
            <person name="Fink D.L."/>
            <person name="Russ C."/>
            <person name="Young S."/>
            <person name="Zeng Q."/>
            <person name="Koehrsen M."/>
            <person name="Alvarado L."/>
            <person name="Berlin A."/>
            <person name="Chapman S.B."/>
            <person name="Chen Z."/>
            <person name="Freedman E."/>
            <person name="Gellesch M."/>
            <person name="Goldberg J."/>
            <person name="Griggs A."/>
            <person name="Gujja S."/>
            <person name="Heilman E.R."/>
            <person name="Heiman D."/>
            <person name="Hepburn T."/>
            <person name="Howarth C."/>
            <person name="Jen D."/>
            <person name="Larson L."/>
            <person name="Lewis B."/>
            <person name="Mehta T."/>
            <person name="Park D."/>
            <person name="Pearson M."/>
            <person name="Roberts A."/>
            <person name="Saif S."/>
            <person name="Shea T."/>
            <person name="Shenoy N."/>
            <person name="Sisk P."/>
            <person name="Stolte C."/>
            <person name="Sykes S."/>
            <person name="Walk T."/>
            <person name="White J."/>
            <person name="Yandava C."/>
            <person name="Haas B."/>
            <person name="Henn M.R."/>
            <person name="Nusbaum C."/>
            <person name="Birren B."/>
        </authorList>
    </citation>
    <scope>NUCLEOTIDE SEQUENCE [LARGE SCALE GENOMIC DNA]</scope>
    <source>
        <strain evidence="16">NA</strain>
    </source>
</reference>
<dbReference type="PROSITE" id="PS00616">
    <property type="entry name" value="HIS_ACID_PHOSPHAT_1"/>
    <property type="match status" value="1"/>
</dbReference>
<evidence type="ECO:0000256" key="6">
    <source>
        <dbReference type="ARBA" id="ARBA00022741"/>
    </source>
</evidence>
<protein>
    <recommendedName>
        <fullName evidence="12 13">Inositol hexakisphosphate and diphosphoinositol-pentakisphosphate kinase</fullName>
        <ecNumber evidence="3 13">2.7.4.24</ecNumber>
    </recommendedName>
</protein>
<feature type="domain" description="VIP1 N-terminal" evidence="14">
    <location>
        <begin position="1"/>
        <end position="85"/>
    </location>
</feature>
<comment type="subcellular location">
    <subcellularLocation>
        <location evidence="1 13">Cytoplasm</location>
        <location evidence="1 13">Cytosol</location>
    </subcellularLocation>
</comment>
<dbReference type="GO" id="GO:0032958">
    <property type="term" value="P:inositol phosphate biosynthetic process"/>
    <property type="evidence" value="ECO:0007669"/>
    <property type="project" value="TreeGrafter"/>
</dbReference>
<dbReference type="CDD" id="cd07061">
    <property type="entry name" value="HP_HAP_like"/>
    <property type="match status" value="1"/>
</dbReference>
<evidence type="ECO:0000256" key="5">
    <source>
        <dbReference type="ARBA" id="ARBA00022679"/>
    </source>
</evidence>
<dbReference type="Pfam" id="PF00328">
    <property type="entry name" value="His_Phos_2"/>
    <property type="match status" value="1"/>
</dbReference>
<dbReference type="GO" id="GO:0005829">
    <property type="term" value="C:cytosol"/>
    <property type="evidence" value="ECO:0007669"/>
    <property type="project" value="UniProtKB-SubCell"/>
</dbReference>
<organism evidence="15 16">
    <name type="scientific">Wuchereria bancrofti</name>
    <dbReference type="NCBI Taxonomy" id="6293"/>
    <lineage>
        <taxon>Eukaryota</taxon>
        <taxon>Metazoa</taxon>
        <taxon>Ecdysozoa</taxon>
        <taxon>Nematoda</taxon>
        <taxon>Chromadorea</taxon>
        <taxon>Rhabditida</taxon>
        <taxon>Spirurina</taxon>
        <taxon>Spiruromorpha</taxon>
        <taxon>Filarioidea</taxon>
        <taxon>Onchocercidae</taxon>
        <taxon>Wuchereria</taxon>
    </lineage>
</organism>
<evidence type="ECO:0000256" key="10">
    <source>
        <dbReference type="ARBA" id="ARBA00034629"/>
    </source>
</evidence>
<keyword evidence="4 13" id="KW-0963">Cytoplasm</keyword>
<evidence type="ECO:0000256" key="1">
    <source>
        <dbReference type="ARBA" id="ARBA00004514"/>
    </source>
</evidence>
<dbReference type="SUPFAM" id="SSF56059">
    <property type="entry name" value="Glutathione synthetase ATP-binding domain-like"/>
    <property type="match status" value="1"/>
</dbReference>
<dbReference type="InterPro" id="IPR029033">
    <property type="entry name" value="His_PPase_superfam"/>
</dbReference>
<gene>
    <name evidence="15" type="ORF">WUBG_06435</name>
</gene>
<dbReference type="GO" id="GO:0052723">
    <property type="term" value="F:inositol hexakisphosphate 1-kinase activity"/>
    <property type="evidence" value="ECO:0007669"/>
    <property type="project" value="RHEA"/>
</dbReference>
<dbReference type="EMBL" id="ADBV01002728">
    <property type="protein sequence ID" value="EJW82655.1"/>
    <property type="molecule type" value="Genomic_DNA"/>
</dbReference>
<dbReference type="Gene3D" id="3.40.50.1240">
    <property type="entry name" value="Phosphoglycerate mutase-like"/>
    <property type="match status" value="1"/>
</dbReference>
<proteinExistence type="inferred from homology"/>
<comment type="similarity">
    <text evidence="2 13">Belongs to the histidine acid phosphatase family. VIP1 subfamily.</text>
</comment>
<dbReference type="InterPro" id="IPR037446">
    <property type="entry name" value="His_Pase_VIP1"/>
</dbReference>
<evidence type="ECO:0000256" key="8">
    <source>
        <dbReference type="ARBA" id="ARBA00022840"/>
    </source>
</evidence>
<keyword evidence="6 13" id="KW-0547">Nucleotide-binding</keyword>
<dbReference type="Proteomes" id="UP000004810">
    <property type="component" value="Unassembled WGS sequence"/>
</dbReference>
<dbReference type="GO" id="GO:0005524">
    <property type="term" value="F:ATP binding"/>
    <property type="evidence" value="ECO:0007669"/>
    <property type="project" value="UniProtKB-KW"/>
</dbReference>
<evidence type="ECO:0000256" key="4">
    <source>
        <dbReference type="ARBA" id="ARBA00022490"/>
    </source>
</evidence>
<dbReference type="InterPro" id="IPR033379">
    <property type="entry name" value="Acid_Pase_AS"/>
</dbReference>
<dbReference type="GO" id="GO:0033857">
    <property type="term" value="F:5-diphosphoinositol pentakisphosphate 1-kinase activity"/>
    <property type="evidence" value="ECO:0007669"/>
    <property type="project" value="TreeGrafter"/>
</dbReference>
<evidence type="ECO:0000256" key="7">
    <source>
        <dbReference type="ARBA" id="ARBA00022777"/>
    </source>
</evidence>
<dbReference type="Pfam" id="PF18086">
    <property type="entry name" value="PPIP5K2_N"/>
    <property type="match status" value="1"/>
</dbReference>
<dbReference type="InterPro" id="IPR000560">
    <property type="entry name" value="His_Pase_clade-2"/>
</dbReference>
<dbReference type="AlphaFoldDB" id="J9B6J5"/>
<dbReference type="Gene3D" id="3.40.50.11950">
    <property type="match status" value="1"/>
</dbReference>
<evidence type="ECO:0000256" key="2">
    <source>
        <dbReference type="ARBA" id="ARBA00005609"/>
    </source>
</evidence>
<evidence type="ECO:0000256" key="3">
    <source>
        <dbReference type="ARBA" id="ARBA00012893"/>
    </source>
</evidence>
<accession>J9B6J5</accession>
<feature type="non-terminal residue" evidence="15">
    <location>
        <position position="738"/>
    </location>
</feature>
<dbReference type="PANTHER" id="PTHR12750:SF9">
    <property type="entry name" value="INOSITOL HEXAKISPHOSPHATE AND DIPHOSPHOINOSITOL-PENTAKISPHOSPHATE KINASE"/>
    <property type="match status" value="1"/>
</dbReference>
<sequence length="738" mass="85405">MKRKATSKPMQEIMAKIVEYYANWLEFVIFPEEVILREPVERWPLCDCLISFHATDFPLHKAIEYEHLRHPYVINDLHRQYDLLDRRKVFKALARAGIEHPRHGVLLRDKEGKEFSDHIEVNGMMFNKPFVEKPLSAEDHNVYIYYPSSVGGGSQRLFRKINNRSSWYSPVSTVRREGSYIYEDFIPADGTDVKVYAVGPYYAHAEARKAPGLDGKVERDSHGKEVRYPVILSSKEKLIARKVVMAFGQTVCGFDLLRANGKSFVCDVNGFSFVKSSTKYYEDTAKILGNTILRRLASSMSIPWQIPYQDDDPPLVSTPSGKIMELRCVIAIIRHGDRTPKQKMKIVVTDQRFFDLFKKYNGCNKNEIKMKRPNQLMEVLELAREILHEQQVRRNESLKEMESCEDNDGSSSKLERDLEQCEEAIKKWDQVRTVLEMYGHFSGINRKVQLKYLKPREVKSSDDEEVHQQSALMLILKWGGELTTAGNLQAEALGKLFRTLYPGIRRTDGKSCPEDTQGLGFLRLHSTYRHDLKIYASDEGRVQMTAAAFAKGLLALEGELTPILMQMVKSANTDGLLDDDVNARDFQQELKCYLHSALQVDRDWTAEDHENLNPSGIRSLTNAMEFIKNPRKMCEEIASYVQQMVEIIQWHKCNKSNRSLYLNESWDLAERRWAKELQEFRRVNKNGDVEFDISKIPDIYDNIKYDMEHNPELCINNEGQFERMYLCAKNMADIVVPQ</sequence>
<keyword evidence="5 13" id="KW-0808">Transferase</keyword>
<evidence type="ECO:0000259" key="14">
    <source>
        <dbReference type="Pfam" id="PF18086"/>
    </source>
</evidence>
<dbReference type="Gene3D" id="3.30.470.20">
    <property type="entry name" value="ATP-grasp fold, B domain"/>
    <property type="match status" value="1"/>
</dbReference>
<evidence type="ECO:0000313" key="16">
    <source>
        <dbReference type="Proteomes" id="UP000004810"/>
    </source>
</evidence>
<comment type="catalytic activity">
    <reaction evidence="10">
        <text>1D-myo-inositol hexakisphosphate + ATP = 1-diphospho-1D-myo-inositol 2,3,4,5,6-pentakisphosphate + ADP</text>
        <dbReference type="Rhea" id="RHEA:37459"/>
        <dbReference type="ChEBI" id="CHEBI:30616"/>
        <dbReference type="ChEBI" id="CHEBI:58130"/>
        <dbReference type="ChEBI" id="CHEBI:74946"/>
        <dbReference type="ChEBI" id="CHEBI:456216"/>
        <dbReference type="EC" id="2.7.4.24"/>
    </reaction>
    <physiologicalReaction direction="left-to-right" evidence="10">
        <dbReference type="Rhea" id="RHEA:37460"/>
    </physiologicalReaction>
</comment>
<name>J9B6J5_WUCBA</name>
<keyword evidence="7 13" id="KW-0418">Kinase</keyword>
<comment type="catalytic activity">
    <reaction evidence="9">
        <text>5-diphospho-1D-myo-inositol 1,2,3,4,6-pentakisphosphate + ATP + H(+) = 1,5-bis(diphospho)-1D-myo-inositol 2,3,4,6-tetrakisphosphate + ADP</text>
        <dbReference type="Rhea" id="RHEA:10276"/>
        <dbReference type="ChEBI" id="CHEBI:15378"/>
        <dbReference type="ChEBI" id="CHEBI:30616"/>
        <dbReference type="ChEBI" id="CHEBI:58628"/>
        <dbReference type="ChEBI" id="CHEBI:77983"/>
        <dbReference type="ChEBI" id="CHEBI:456216"/>
        <dbReference type="EC" id="2.7.4.24"/>
    </reaction>
    <physiologicalReaction direction="left-to-right" evidence="9">
        <dbReference type="Rhea" id="RHEA:10277"/>
    </physiologicalReaction>
</comment>
<dbReference type="FunFam" id="3.30.470.20:FF:000003">
    <property type="entry name" value="Inositol hexakisphosphate and diphosphoinositol-pentakisphosphate kinase"/>
    <property type="match status" value="1"/>
</dbReference>
<comment type="function">
    <text evidence="11">Bifunctional inositol kinase that acts in concert with the IP6K kinases to synthesize the diphosphate group-containing inositol pyrophosphates diphosphoinositol pentakisphosphate, PP-InsP5, and bis-diphosphoinositol tetrakisphosphate, (PP)2-InsP4. PP-InsP5 and (PP)2-InsP4, also respectively called InsP7 and InsP8, may regulate a variety of cellular processes, including apoptosis, vesicle trafficking, cytoskeletal dynamics, and exocytosis. Phosphorylates inositol hexakisphosphate (InsP6) at position 1 to produce PP-InsP5 which is in turn phosphorylated by IP6Ks to produce (PP)2-InsP4. Alternatively, phosphorylates PP-InsP5 at position 1, produced by IP6Ks from InsP6, to produce (PP)2-InsP4.</text>
</comment>
<evidence type="ECO:0000256" key="13">
    <source>
        <dbReference type="RuleBase" id="RU365032"/>
    </source>
</evidence>
<dbReference type="PANTHER" id="PTHR12750">
    <property type="entry name" value="DIPHOSPHOINOSITOL PENTAKISPHOSPHATE KINASE"/>
    <property type="match status" value="1"/>
</dbReference>
<dbReference type="GO" id="GO:0006020">
    <property type="term" value="P:inositol metabolic process"/>
    <property type="evidence" value="ECO:0007669"/>
    <property type="project" value="TreeGrafter"/>
</dbReference>
<comment type="caution">
    <text evidence="15">The sequence shown here is derived from an EMBL/GenBank/DDBJ whole genome shotgun (WGS) entry which is preliminary data.</text>
</comment>
<evidence type="ECO:0000256" key="9">
    <source>
        <dbReference type="ARBA" id="ARBA00033696"/>
    </source>
</evidence>
<evidence type="ECO:0000313" key="15">
    <source>
        <dbReference type="EMBL" id="EJW82655.1"/>
    </source>
</evidence>
<dbReference type="SUPFAM" id="SSF53254">
    <property type="entry name" value="Phosphoglycerate mutase-like"/>
    <property type="match status" value="1"/>
</dbReference>
<evidence type="ECO:0000256" key="12">
    <source>
        <dbReference type="ARBA" id="ARBA00071668"/>
    </source>
</evidence>